<evidence type="ECO:0000256" key="2">
    <source>
        <dbReference type="ARBA" id="ARBA00022679"/>
    </source>
</evidence>
<protein>
    <submittedName>
        <fullName evidence="3">Glycosyltransferase family 9 protein</fullName>
    </submittedName>
</protein>
<organism evidence="3 4">
    <name type="scientific">Flavobacterium luminosum</name>
    <dbReference type="NCBI Taxonomy" id="2949086"/>
    <lineage>
        <taxon>Bacteria</taxon>
        <taxon>Pseudomonadati</taxon>
        <taxon>Bacteroidota</taxon>
        <taxon>Flavobacteriia</taxon>
        <taxon>Flavobacteriales</taxon>
        <taxon>Flavobacteriaceae</taxon>
        <taxon>Flavobacterium</taxon>
    </lineage>
</organism>
<sequence length="341" mass="39179">MLKKINNYRRKITKGLTKNIGKTNYKSFETIDPQKIRKIIVIRPNHRLGNQLLITPLVQELESLFPNSKVDLFLKGGLGPILFENYTNVDDVITLPKKHFKEFFKYVKGWMKLITNSYDIAINVTPGSSSGKLATKFSNAKYRIFSENNESLQAQFLGYKHIAKKPIYDIRSILNKISFENIPLLDLKLNDTEKNKGKQLLKDLIQNDHKTIAVFTYATGQKCYCIEWWETFYQELKQAFPDYNIIEVLPVENISQLNFTIPSFYSKDVREIASFISNCDVFIGADSGIMHLASASLSPTIGLFQFNNMAVYEPYGNHNIGFNTTQTPNDEIIKYINTILN</sequence>
<keyword evidence="1" id="KW-0328">Glycosyltransferase</keyword>
<gene>
    <name evidence="3" type="ORF">NAT50_04780</name>
</gene>
<dbReference type="PANTHER" id="PTHR30160">
    <property type="entry name" value="TETRAACYLDISACCHARIDE 4'-KINASE-RELATED"/>
    <property type="match status" value="1"/>
</dbReference>
<dbReference type="CDD" id="cd03789">
    <property type="entry name" value="GT9_LPS_heptosyltransferase"/>
    <property type="match status" value="1"/>
</dbReference>
<evidence type="ECO:0000313" key="3">
    <source>
        <dbReference type="EMBL" id="MCL9808669.1"/>
    </source>
</evidence>
<dbReference type="PANTHER" id="PTHR30160:SF7">
    <property type="entry name" value="ADP-HEPTOSE--LPS HEPTOSYLTRANSFERASE 2"/>
    <property type="match status" value="1"/>
</dbReference>
<dbReference type="Gene3D" id="3.40.50.2000">
    <property type="entry name" value="Glycogen Phosphorylase B"/>
    <property type="match status" value="2"/>
</dbReference>
<dbReference type="EMBL" id="JAMLJM010000002">
    <property type="protein sequence ID" value="MCL9808669.1"/>
    <property type="molecule type" value="Genomic_DNA"/>
</dbReference>
<evidence type="ECO:0000256" key="1">
    <source>
        <dbReference type="ARBA" id="ARBA00022676"/>
    </source>
</evidence>
<comment type="caution">
    <text evidence="3">The sequence shown here is derived from an EMBL/GenBank/DDBJ whole genome shotgun (WGS) entry which is preliminary data.</text>
</comment>
<keyword evidence="4" id="KW-1185">Reference proteome</keyword>
<evidence type="ECO:0000313" key="4">
    <source>
        <dbReference type="Proteomes" id="UP001317191"/>
    </source>
</evidence>
<reference evidence="3 4" key="1">
    <citation type="submission" date="2022-05" db="EMBL/GenBank/DDBJ databases">
        <title>Flavobacterium sp., isolated from activated sludge.</title>
        <authorList>
            <person name="Ran Q."/>
        </authorList>
    </citation>
    <scope>NUCLEOTIDE SEQUENCE [LARGE SCALE GENOMIC DNA]</scope>
    <source>
        <strain evidence="3 4">HXWNR70</strain>
    </source>
</reference>
<dbReference type="RefSeq" id="WP_250591961.1">
    <property type="nucleotide sequence ID" value="NZ_JAMLJM010000002.1"/>
</dbReference>
<dbReference type="Proteomes" id="UP001317191">
    <property type="component" value="Unassembled WGS sequence"/>
</dbReference>
<name>A0ABT0TME9_9FLAO</name>
<dbReference type="InterPro" id="IPR002201">
    <property type="entry name" value="Glyco_trans_9"/>
</dbReference>
<dbReference type="InterPro" id="IPR051199">
    <property type="entry name" value="LPS_LOS_Heptosyltrfase"/>
</dbReference>
<keyword evidence="2" id="KW-0808">Transferase</keyword>
<dbReference type="SUPFAM" id="SSF53756">
    <property type="entry name" value="UDP-Glycosyltransferase/glycogen phosphorylase"/>
    <property type="match status" value="1"/>
</dbReference>
<accession>A0ABT0TME9</accession>
<dbReference type="Pfam" id="PF01075">
    <property type="entry name" value="Glyco_transf_9"/>
    <property type="match status" value="1"/>
</dbReference>
<proteinExistence type="predicted"/>